<dbReference type="AlphaFoldDB" id="A0A0E4GC88"/>
<dbReference type="PROSITE" id="PS51014">
    <property type="entry name" value="COBK_CBIJ"/>
    <property type="match status" value="1"/>
</dbReference>
<dbReference type="UniPathway" id="UPA00148"/>
<organism evidence="4 5">
    <name type="scientific">Syntrophomonas zehnderi OL-4</name>
    <dbReference type="NCBI Taxonomy" id="690567"/>
    <lineage>
        <taxon>Bacteria</taxon>
        <taxon>Bacillati</taxon>
        <taxon>Bacillota</taxon>
        <taxon>Clostridia</taxon>
        <taxon>Eubacteriales</taxon>
        <taxon>Syntrophomonadaceae</taxon>
        <taxon>Syntrophomonas</taxon>
    </lineage>
</organism>
<dbReference type="Pfam" id="PF02571">
    <property type="entry name" value="CbiJ"/>
    <property type="match status" value="1"/>
</dbReference>
<dbReference type="GO" id="GO:0016994">
    <property type="term" value="F:precorrin-6A reductase activity"/>
    <property type="evidence" value="ECO:0007669"/>
    <property type="project" value="InterPro"/>
</dbReference>
<evidence type="ECO:0000256" key="1">
    <source>
        <dbReference type="ARBA" id="ARBA00004953"/>
    </source>
</evidence>
<dbReference type="STRING" id="690567.2642"/>
<dbReference type="GO" id="GO:0009236">
    <property type="term" value="P:cobalamin biosynthetic process"/>
    <property type="evidence" value="ECO:0007669"/>
    <property type="project" value="UniProtKB-UniPathway"/>
</dbReference>
<keyword evidence="2" id="KW-0169">Cobalamin biosynthesis</keyword>
<dbReference type="NCBIfam" id="TIGR00715">
    <property type="entry name" value="precor6x_red"/>
    <property type="match status" value="1"/>
</dbReference>
<name>A0A0E4GC88_9FIRM</name>
<keyword evidence="3" id="KW-0560">Oxidoreductase</keyword>
<dbReference type="RefSeq" id="WP_046499892.1">
    <property type="nucleotide sequence ID" value="NZ_CGIH01000050.1"/>
</dbReference>
<evidence type="ECO:0000256" key="2">
    <source>
        <dbReference type="ARBA" id="ARBA00022573"/>
    </source>
</evidence>
<evidence type="ECO:0000313" key="5">
    <source>
        <dbReference type="Proteomes" id="UP000045545"/>
    </source>
</evidence>
<evidence type="ECO:0000313" key="4">
    <source>
        <dbReference type="EMBL" id="CFY06933.1"/>
    </source>
</evidence>
<protein>
    <submittedName>
        <fullName evidence="4">Cobalamin (Vitamin B12) biosynthesis CobK/CbiJ, precorrin-6x reductase</fullName>
    </submittedName>
</protein>
<dbReference type="PANTHER" id="PTHR36925:SF1">
    <property type="entry name" value="COBALT-PRECORRIN-6A REDUCTASE"/>
    <property type="match status" value="1"/>
</dbReference>
<proteinExistence type="predicted"/>
<dbReference type="OrthoDB" id="9780707at2"/>
<comment type="pathway">
    <text evidence="1">Cofactor biosynthesis; adenosylcobalamin biosynthesis.</text>
</comment>
<dbReference type="Proteomes" id="UP000045545">
    <property type="component" value="Unassembled WGS sequence"/>
</dbReference>
<dbReference type="InterPro" id="IPR003723">
    <property type="entry name" value="Precorrin-6x_reduct"/>
</dbReference>
<reference evidence="4 5" key="1">
    <citation type="submission" date="2015-03" db="EMBL/GenBank/DDBJ databases">
        <authorList>
            <person name="Murphy D."/>
        </authorList>
    </citation>
    <scope>NUCLEOTIDE SEQUENCE [LARGE SCALE GENOMIC DNA]</scope>
    <source>
        <strain evidence="4 5">OL-4</strain>
    </source>
</reference>
<gene>
    <name evidence="4" type="ORF">2642</name>
</gene>
<evidence type="ECO:0000256" key="3">
    <source>
        <dbReference type="ARBA" id="ARBA00023002"/>
    </source>
</evidence>
<sequence>MILVLAGTTEGREVTGLLQREGMAVSTAVLSPYGAELLPHKDGNGLVGPLDRERLKGWINIKDIQAVVDATHPFALQISQLAMRVTAEMSIPYIRLERPQLELPRHPLVKTVDRLEQMEAYFQAGQSVFSTLGTNHLEQLLKMAVRQKARLIARVLPLADVVGRCAEAGLSPDQIIALKGPFSQELNQHLFLHSGADLILSKDSGQVGGLDSKIQAALALEIPIVVWLRPTLDYPLLVNSASEVIDYLRIWRNQ</sequence>
<dbReference type="EMBL" id="CGIH01000050">
    <property type="protein sequence ID" value="CFY06933.1"/>
    <property type="molecule type" value="Genomic_DNA"/>
</dbReference>
<keyword evidence="5" id="KW-1185">Reference proteome</keyword>
<accession>A0A0E4GC88</accession>
<dbReference type="PANTHER" id="PTHR36925">
    <property type="entry name" value="COBALT-PRECORRIN-6A REDUCTASE"/>
    <property type="match status" value="1"/>
</dbReference>